<protein>
    <recommendedName>
        <fullName evidence="8">Threonine dehydrogenase</fullName>
    </recommendedName>
</protein>
<keyword evidence="3" id="KW-0479">Metal-binding</keyword>
<dbReference type="GO" id="GO:0046872">
    <property type="term" value="F:metal ion binding"/>
    <property type="evidence" value="ECO:0007669"/>
    <property type="project" value="UniProtKB-KW"/>
</dbReference>
<evidence type="ECO:0008006" key="8">
    <source>
        <dbReference type="Google" id="ProtNLM"/>
    </source>
</evidence>
<keyword evidence="5" id="KW-0560">Oxidoreductase</keyword>
<keyword evidence="7" id="KW-1185">Reference proteome</keyword>
<reference evidence="6 7" key="1">
    <citation type="submission" date="2017-06" db="EMBL/GenBank/DDBJ databases">
        <authorList>
            <person name="Kim H.J."/>
            <person name="Triplett B.A."/>
        </authorList>
    </citation>
    <scope>NUCLEOTIDE SEQUENCE [LARGE SCALE GENOMIC DNA]</scope>
    <source>
        <strain evidence="6 7">B29T1</strain>
    </source>
</reference>
<proteinExistence type="inferred from homology"/>
<comment type="similarity">
    <text evidence="2">Belongs to the zinc-containing alcohol dehydrogenase family.</text>
</comment>
<accession>A0A212Q795</accession>
<evidence type="ECO:0000256" key="4">
    <source>
        <dbReference type="ARBA" id="ARBA00022833"/>
    </source>
</evidence>
<dbReference type="SUPFAM" id="SSF50129">
    <property type="entry name" value="GroES-like"/>
    <property type="match status" value="1"/>
</dbReference>
<comment type="cofactor">
    <cofactor evidence="1">
        <name>Zn(2+)</name>
        <dbReference type="ChEBI" id="CHEBI:29105"/>
    </cofactor>
</comment>
<name>A0A212Q795_9PROT</name>
<dbReference type="InterPro" id="IPR036291">
    <property type="entry name" value="NAD(P)-bd_dom_sf"/>
</dbReference>
<keyword evidence="4" id="KW-0862">Zinc</keyword>
<evidence type="ECO:0000313" key="6">
    <source>
        <dbReference type="EMBL" id="SNB55213.1"/>
    </source>
</evidence>
<evidence type="ECO:0000256" key="1">
    <source>
        <dbReference type="ARBA" id="ARBA00001947"/>
    </source>
</evidence>
<dbReference type="Gene3D" id="3.40.50.720">
    <property type="entry name" value="NAD(P)-binding Rossmann-like Domain"/>
    <property type="match status" value="1"/>
</dbReference>
<dbReference type="PANTHER" id="PTHR43350">
    <property type="entry name" value="NAD-DEPENDENT ALCOHOL DEHYDROGENASE"/>
    <property type="match status" value="1"/>
</dbReference>
<gene>
    <name evidence="6" type="ORF">SAMN07250955_101466</name>
</gene>
<dbReference type="EMBL" id="FYEH01000001">
    <property type="protein sequence ID" value="SNB55213.1"/>
    <property type="molecule type" value="Genomic_DNA"/>
</dbReference>
<dbReference type="GO" id="GO:0016491">
    <property type="term" value="F:oxidoreductase activity"/>
    <property type="evidence" value="ECO:0007669"/>
    <property type="project" value="UniProtKB-KW"/>
</dbReference>
<evidence type="ECO:0000256" key="2">
    <source>
        <dbReference type="ARBA" id="ARBA00008072"/>
    </source>
</evidence>
<organism evidence="6 7">
    <name type="scientific">Arboricoccus pini</name>
    <dbReference type="NCBI Taxonomy" id="1963835"/>
    <lineage>
        <taxon>Bacteria</taxon>
        <taxon>Pseudomonadati</taxon>
        <taxon>Pseudomonadota</taxon>
        <taxon>Alphaproteobacteria</taxon>
        <taxon>Geminicoccales</taxon>
        <taxon>Geminicoccaceae</taxon>
        <taxon>Arboricoccus</taxon>
    </lineage>
</organism>
<dbReference type="PANTHER" id="PTHR43350:SF19">
    <property type="entry name" value="D-GULOSIDE 3-DEHYDROGENASE"/>
    <property type="match status" value="1"/>
</dbReference>
<dbReference type="SUPFAM" id="SSF51735">
    <property type="entry name" value="NAD(P)-binding Rossmann-fold domains"/>
    <property type="match status" value="1"/>
</dbReference>
<dbReference type="Gene3D" id="3.90.180.10">
    <property type="entry name" value="Medium-chain alcohol dehydrogenases, catalytic domain"/>
    <property type="match status" value="1"/>
</dbReference>
<dbReference type="AlphaFoldDB" id="A0A212Q795"/>
<evidence type="ECO:0000256" key="5">
    <source>
        <dbReference type="ARBA" id="ARBA00023002"/>
    </source>
</evidence>
<sequence>MLPHLSMTTRLKSQAYWTTGPLMGEIRQAVLPDLSDGQVRVQALFSGISRGTESMVAQGLVPRREWARMRCPAQEGAFPFPVKYGYSLVGIVEAGPARWLGRTVFALHPHQTRANIDEALVQRIPSGLPPRRAVLAANMETALNGLWDAGILPGDRVTIVGAGTVGLLVAFLAARMPGVQVTIVDKDERKAPLARRLGCAFASPSWTFDNADLVVEASGNPEALAFCFGRAAFEATILALGWYGTTSPALPLGEDFHAKRLRLISSQVGQVANVQRARWTHGRRLSKALELLLDDRLDALLTGESSFASLPATMRQLAMDGTGTLCHVVRYDEG</sequence>
<dbReference type="Proteomes" id="UP000197065">
    <property type="component" value="Unassembled WGS sequence"/>
</dbReference>
<evidence type="ECO:0000256" key="3">
    <source>
        <dbReference type="ARBA" id="ARBA00022723"/>
    </source>
</evidence>
<evidence type="ECO:0000313" key="7">
    <source>
        <dbReference type="Proteomes" id="UP000197065"/>
    </source>
</evidence>
<dbReference type="CDD" id="cd08255">
    <property type="entry name" value="2-desacetyl-2-hydroxyethyl_bacteriochlorophyllide_like"/>
    <property type="match status" value="1"/>
</dbReference>
<dbReference type="InterPro" id="IPR011032">
    <property type="entry name" value="GroES-like_sf"/>
</dbReference>